<feature type="transmembrane region" description="Helical" evidence="1">
    <location>
        <begin position="36"/>
        <end position="55"/>
    </location>
</feature>
<dbReference type="EMBL" id="NVYO01000001">
    <property type="protein sequence ID" value="PBQ24352.1"/>
    <property type="molecule type" value="Genomic_DNA"/>
</dbReference>
<dbReference type="AlphaFoldDB" id="A0A2A3TZ90"/>
<dbReference type="Proteomes" id="UP000676478">
    <property type="component" value="Unassembled WGS sequence"/>
</dbReference>
<reference evidence="2" key="3">
    <citation type="submission" date="2022-09" db="EMBL/GenBank/DDBJ databases">
        <title>Genome-inferred correspondence between phylogeny and metabolic traits in the wild Drosophila gut microbiome.</title>
        <authorList>
            <person name="Bueno E."/>
            <person name="Blow F."/>
            <person name="Douglas A.E."/>
        </authorList>
    </citation>
    <scope>NUCLEOTIDE SEQUENCE</scope>
    <source>
        <strain evidence="2">Dm-2019-70</strain>
    </source>
</reference>
<evidence type="ECO:0000313" key="2">
    <source>
        <dbReference type="EMBL" id="MBS1009962.1"/>
    </source>
</evidence>
<accession>A0A2A3TZ90</accession>
<reference evidence="2" key="2">
    <citation type="submission" date="2020-12" db="EMBL/GenBank/DDBJ databases">
        <authorList>
            <person name="Mcmullen J.G."/>
        </authorList>
    </citation>
    <scope>NUCLEOTIDE SEQUENCE</scope>
    <source>
        <strain evidence="2">Dm-2019-70</strain>
    </source>
</reference>
<proteinExistence type="predicted"/>
<feature type="transmembrane region" description="Helical" evidence="1">
    <location>
        <begin position="12"/>
        <end position="30"/>
    </location>
</feature>
<gene>
    <name evidence="3" type="ORF">CNR29_10155</name>
    <name evidence="2" type="ORF">JK167_03810</name>
</gene>
<dbReference type="RefSeq" id="WP_024526535.1">
    <property type="nucleotide sequence ID" value="NZ_CAKMBG010000002.1"/>
</dbReference>
<comment type="caution">
    <text evidence="3">The sequence shown here is derived from an EMBL/GenBank/DDBJ whole genome shotgun (WGS) entry which is preliminary data.</text>
</comment>
<evidence type="ECO:0000313" key="4">
    <source>
        <dbReference type="Proteomes" id="UP000217918"/>
    </source>
</evidence>
<dbReference type="OrthoDB" id="2309448at2"/>
<sequence>MKYLTKRFAGQSFISWGLQLLLIYLAWLVTDHKIQNNLWTIGTAAILVLLIYMSLAHDNHSRTK</sequence>
<reference evidence="3 4" key="1">
    <citation type="submission" date="2017-09" db="EMBL/GenBank/DDBJ databases">
        <title>Genome sequence of Lactobacillus brevis D7.</title>
        <authorList>
            <person name="Kwon M.-S."/>
            <person name="Lim S.K."/>
            <person name="Choi H.-J."/>
        </authorList>
    </citation>
    <scope>NUCLEOTIDE SEQUENCE [LARGE SCALE GENOMIC DNA]</scope>
    <source>
        <strain evidence="3 4">D7</strain>
    </source>
</reference>
<keyword evidence="1" id="KW-0472">Membrane</keyword>
<protein>
    <submittedName>
        <fullName evidence="3">Uncharacterized protein</fullName>
    </submittedName>
</protein>
<organism evidence="3 4">
    <name type="scientific">Levilactobacillus brevis</name>
    <name type="common">Lactobacillus brevis</name>
    <dbReference type="NCBI Taxonomy" id="1580"/>
    <lineage>
        <taxon>Bacteria</taxon>
        <taxon>Bacillati</taxon>
        <taxon>Bacillota</taxon>
        <taxon>Bacilli</taxon>
        <taxon>Lactobacillales</taxon>
        <taxon>Lactobacillaceae</taxon>
        <taxon>Levilactobacillus</taxon>
    </lineage>
</organism>
<keyword evidence="1" id="KW-1133">Transmembrane helix</keyword>
<name>A0A2A3TZ90_LEVBR</name>
<evidence type="ECO:0000313" key="3">
    <source>
        <dbReference type="EMBL" id="PBQ24352.1"/>
    </source>
</evidence>
<dbReference type="EMBL" id="JAERKF010000003">
    <property type="protein sequence ID" value="MBS1009962.1"/>
    <property type="molecule type" value="Genomic_DNA"/>
</dbReference>
<evidence type="ECO:0000256" key="1">
    <source>
        <dbReference type="SAM" id="Phobius"/>
    </source>
</evidence>
<dbReference type="Proteomes" id="UP000217918">
    <property type="component" value="Unassembled WGS sequence"/>
</dbReference>
<keyword evidence="1" id="KW-0812">Transmembrane</keyword>